<dbReference type="EMBL" id="CM029054">
    <property type="protein sequence ID" value="KAG2540813.1"/>
    <property type="molecule type" value="Genomic_DNA"/>
</dbReference>
<evidence type="ECO:0008006" key="8">
    <source>
        <dbReference type="Google" id="ProtNLM"/>
    </source>
</evidence>
<dbReference type="GO" id="GO:0005634">
    <property type="term" value="C:nucleus"/>
    <property type="evidence" value="ECO:0007669"/>
    <property type="project" value="UniProtKB-SubCell"/>
</dbReference>
<dbReference type="PANTHER" id="PTHR46481">
    <property type="entry name" value="ZINC FINGER BED DOMAIN-CONTAINING PROTEIN 4"/>
    <property type="match status" value="1"/>
</dbReference>
<evidence type="ECO:0000256" key="2">
    <source>
        <dbReference type="ARBA" id="ARBA00022723"/>
    </source>
</evidence>
<keyword evidence="2" id="KW-0479">Metal-binding</keyword>
<evidence type="ECO:0000256" key="1">
    <source>
        <dbReference type="ARBA" id="ARBA00004123"/>
    </source>
</evidence>
<dbReference type="GO" id="GO:0008270">
    <property type="term" value="F:zinc ion binding"/>
    <property type="evidence" value="ECO:0007669"/>
    <property type="project" value="UniProtKB-KW"/>
</dbReference>
<keyword evidence="4" id="KW-0862">Zinc</keyword>
<dbReference type="Proteomes" id="UP000823388">
    <property type="component" value="Chromosome 9N"/>
</dbReference>
<sequence>MHNWDYKPVVARFELCRLIARLDLPLGIGETQAWEEYIVRAHNPRFVKVSRQTTTRDLAKLCTECRDLLKNYVLSAATSIALTSDIWSSNAKEDYIYVVAHYVNADWELQKKVIGLRLIEVSHFGENIASRIAAVVEEYGLIDKIFSVTLDNASSNARAINTLTPMFAGYLSLDPTPVPDNPGNHNYSLVHQHCACHVINLIVKSGLKRLKPYTEDFSELQLIS</sequence>
<comment type="caution">
    <text evidence="6">The sequence shown here is derived from an EMBL/GenBank/DDBJ whole genome shotgun (WGS) entry which is preliminary data.</text>
</comment>
<evidence type="ECO:0000256" key="3">
    <source>
        <dbReference type="ARBA" id="ARBA00022771"/>
    </source>
</evidence>
<gene>
    <name evidence="6" type="ORF">PVAP13_9NG583414</name>
</gene>
<evidence type="ECO:0000313" key="6">
    <source>
        <dbReference type="EMBL" id="KAG2540813.1"/>
    </source>
</evidence>
<keyword evidence="5" id="KW-0539">Nucleus</keyword>
<dbReference type="PANTHER" id="PTHR46481:SF10">
    <property type="entry name" value="ZINC FINGER BED DOMAIN-CONTAINING PROTEIN 39"/>
    <property type="match status" value="1"/>
</dbReference>
<accession>A0A8T0MW99</accession>
<evidence type="ECO:0000256" key="4">
    <source>
        <dbReference type="ARBA" id="ARBA00022833"/>
    </source>
</evidence>
<reference evidence="6" key="1">
    <citation type="submission" date="2020-05" db="EMBL/GenBank/DDBJ databases">
        <title>WGS assembly of Panicum virgatum.</title>
        <authorList>
            <person name="Lovell J.T."/>
            <person name="Jenkins J."/>
            <person name="Shu S."/>
            <person name="Juenger T.E."/>
            <person name="Schmutz J."/>
        </authorList>
    </citation>
    <scope>NUCLEOTIDE SEQUENCE</scope>
    <source>
        <strain evidence="6">AP13</strain>
    </source>
</reference>
<dbReference type="InterPro" id="IPR012337">
    <property type="entry name" value="RNaseH-like_sf"/>
</dbReference>
<dbReference type="InterPro" id="IPR052035">
    <property type="entry name" value="ZnF_BED_domain_contain"/>
</dbReference>
<keyword evidence="7" id="KW-1185">Reference proteome</keyword>
<organism evidence="6 7">
    <name type="scientific">Panicum virgatum</name>
    <name type="common">Blackwell switchgrass</name>
    <dbReference type="NCBI Taxonomy" id="38727"/>
    <lineage>
        <taxon>Eukaryota</taxon>
        <taxon>Viridiplantae</taxon>
        <taxon>Streptophyta</taxon>
        <taxon>Embryophyta</taxon>
        <taxon>Tracheophyta</taxon>
        <taxon>Spermatophyta</taxon>
        <taxon>Magnoliopsida</taxon>
        <taxon>Liliopsida</taxon>
        <taxon>Poales</taxon>
        <taxon>Poaceae</taxon>
        <taxon>PACMAD clade</taxon>
        <taxon>Panicoideae</taxon>
        <taxon>Panicodae</taxon>
        <taxon>Paniceae</taxon>
        <taxon>Panicinae</taxon>
        <taxon>Panicum</taxon>
        <taxon>Panicum sect. Hiantes</taxon>
    </lineage>
</organism>
<keyword evidence="3" id="KW-0863">Zinc-finger</keyword>
<protein>
    <recommendedName>
        <fullName evidence="8">AC transposase</fullName>
    </recommendedName>
</protein>
<comment type="subcellular location">
    <subcellularLocation>
        <location evidence="1">Nucleus</location>
    </subcellularLocation>
</comment>
<name>A0A8T0MW99_PANVG</name>
<dbReference type="AlphaFoldDB" id="A0A8T0MW99"/>
<evidence type="ECO:0000256" key="5">
    <source>
        <dbReference type="ARBA" id="ARBA00023242"/>
    </source>
</evidence>
<proteinExistence type="predicted"/>
<dbReference type="SUPFAM" id="SSF53098">
    <property type="entry name" value="Ribonuclease H-like"/>
    <property type="match status" value="1"/>
</dbReference>
<evidence type="ECO:0000313" key="7">
    <source>
        <dbReference type="Proteomes" id="UP000823388"/>
    </source>
</evidence>